<accession>A0ABW7XZ76</accession>
<comment type="caution">
    <text evidence="1">The sequence shown here is derived from an EMBL/GenBank/DDBJ whole genome shotgun (WGS) entry which is preliminary data.</text>
</comment>
<dbReference type="RefSeq" id="WP_398655992.1">
    <property type="nucleotide sequence ID" value="NZ_JBITDC010000004.1"/>
</dbReference>
<gene>
    <name evidence="1" type="ORF">ACIA8P_10780</name>
</gene>
<dbReference type="Proteomes" id="UP001612415">
    <property type="component" value="Unassembled WGS sequence"/>
</dbReference>
<name>A0ABW7XZ76_STRCE</name>
<evidence type="ECO:0000313" key="1">
    <source>
        <dbReference type="EMBL" id="MFI5675139.1"/>
    </source>
</evidence>
<keyword evidence="2" id="KW-1185">Reference proteome</keyword>
<protein>
    <submittedName>
        <fullName evidence="1">Uncharacterized protein</fullName>
    </submittedName>
</protein>
<dbReference type="EMBL" id="JBITDC010000004">
    <property type="protein sequence ID" value="MFI5675139.1"/>
    <property type="molecule type" value="Genomic_DNA"/>
</dbReference>
<proteinExistence type="predicted"/>
<evidence type="ECO:0000313" key="2">
    <source>
        <dbReference type="Proteomes" id="UP001612415"/>
    </source>
</evidence>
<reference evidence="1 2" key="1">
    <citation type="submission" date="2024-10" db="EMBL/GenBank/DDBJ databases">
        <title>The Natural Products Discovery Center: Release of the First 8490 Sequenced Strains for Exploring Actinobacteria Biosynthetic Diversity.</title>
        <authorList>
            <person name="Kalkreuter E."/>
            <person name="Kautsar S.A."/>
            <person name="Yang D."/>
            <person name="Bader C.D."/>
            <person name="Teijaro C.N."/>
            <person name="Fluegel L."/>
            <person name="Davis C.M."/>
            <person name="Simpson J.R."/>
            <person name="Lauterbach L."/>
            <person name="Steele A.D."/>
            <person name="Gui C."/>
            <person name="Meng S."/>
            <person name="Li G."/>
            <person name="Viehrig K."/>
            <person name="Ye F."/>
            <person name="Su P."/>
            <person name="Kiefer A.F."/>
            <person name="Nichols A."/>
            <person name="Cepeda A.J."/>
            <person name="Yan W."/>
            <person name="Fan B."/>
            <person name="Jiang Y."/>
            <person name="Adhikari A."/>
            <person name="Zheng C.-J."/>
            <person name="Schuster L."/>
            <person name="Cowan T.M."/>
            <person name="Smanski M.J."/>
            <person name="Chevrette M.G."/>
            <person name="De Carvalho L.P.S."/>
            <person name="Shen B."/>
        </authorList>
    </citation>
    <scope>NUCLEOTIDE SEQUENCE [LARGE SCALE GENOMIC DNA]</scope>
    <source>
        <strain evidence="1 2">NPDC051599</strain>
    </source>
</reference>
<organism evidence="1 2">
    <name type="scientific">Streptomyces cellulosae</name>
    <dbReference type="NCBI Taxonomy" id="1968"/>
    <lineage>
        <taxon>Bacteria</taxon>
        <taxon>Bacillati</taxon>
        <taxon>Actinomycetota</taxon>
        <taxon>Actinomycetes</taxon>
        <taxon>Kitasatosporales</taxon>
        <taxon>Streptomycetaceae</taxon>
        <taxon>Streptomyces</taxon>
    </lineage>
</organism>
<sequence length="61" mass="6723">MEARPHPVLTDPHPVPVRIPHAVPVRIPHPVPVRIPTALPVLVYWADDAGAVRTRRWGKGG</sequence>